<feature type="signal peptide" evidence="1">
    <location>
        <begin position="1"/>
        <end position="30"/>
    </location>
</feature>
<dbReference type="InterPro" id="IPR037401">
    <property type="entry name" value="SnoaL-like"/>
</dbReference>
<accession>A0A915YC56</accession>
<evidence type="ECO:0000256" key="1">
    <source>
        <dbReference type="SAM" id="SignalP"/>
    </source>
</evidence>
<dbReference type="Gene3D" id="3.10.450.50">
    <property type="match status" value="1"/>
</dbReference>
<dbReference type="KEGG" id="aup:AsAng_0010800"/>
<organism evidence="3 4">
    <name type="scientific">Aureispira anguillae</name>
    <dbReference type="NCBI Taxonomy" id="2864201"/>
    <lineage>
        <taxon>Bacteria</taxon>
        <taxon>Pseudomonadati</taxon>
        <taxon>Bacteroidota</taxon>
        <taxon>Saprospiria</taxon>
        <taxon>Saprospirales</taxon>
        <taxon>Saprospiraceae</taxon>
        <taxon>Aureispira</taxon>
    </lineage>
</organism>
<dbReference type="AlphaFoldDB" id="A0A915YC56"/>
<name>A0A915YC56_9BACT</name>
<sequence length="175" mass="19958">MNRLFKPKAMWQTSLLLIALTFGISSNGSAQSKQKNYKTKKIETSFNKEQQKVLNTIEKMVSAFQNKDIDGVLATYEEDAIVMFEPQKPVQGKKALRTFFTQFVQMNPRYTFSGHEVYISGNLATHISPWKMVGQMPDGTKIEQNGLSIAILRKQPDGNWLMIQDNPHGQFLLNK</sequence>
<keyword evidence="1" id="KW-0732">Signal</keyword>
<evidence type="ECO:0000259" key="2">
    <source>
        <dbReference type="Pfam" id="PF12680"/>
    </source>
</evidence>
<proteinExistence type="predicted"/>
<gene>
    <name evidence="3" type="ORF">AsAng_0010800</name>
</gene>
<keyword evidence="4" id="KW-1185">Reference proteome</keyword>
<dbReference type="InterPro" id="IPR032710">
    <property type="entry name" value="NTF2-like_dom_sf"/>
</dbReference>
<feature type="domain" description="SnoaL-like" evidence="2">
    <location>
        <begin position="57"/>
        <end position="149"/>
    </location>
</feature>
<protein>
    <submittedName>
        <fullName evidence="3">DUF4440 domain-containing protein</fullName>
    </submittedName>
</protein>
<dbReference type="Proteomes" id="UP001060919">
    <property type="component" value="Chromosome"/>
</dbReference>
<dbReference type="EMBL" id="AP026867">
    <property type="protein sequence ID" value="BDS10372.1"/>
    <property type="molecule type" value="Genomic_DNA"/>
</dbReference>
<evidence type="ECO:0000313" key="4">
    <source>
        <dbReference type="Proteomes" id="UP001060919"/>
    </source>
</evidence>
<evidence type="ECO:0000313" key="3">
    <source>
        <dbReference type="EMBL" id="BDS10372.1"/>
    </source>
</evidence>
<feature type="chain" id="PRO_5037364080" evidence="1">
    <location>
        <begin position="31"/>
        <end position="175"/>
    </location>
</feature>
<reference evidence="3" key="1">
    <citation type="submission" date="2022-09" db="EMBL/GenBank/DDBJ databases">
        <title>Aureispira anguillicida sp. nov., isolated from Leptocephalus of Japanese eel Anguilla japonica.</title>
        <authorList>
            <person name="Yuasa K."/>
            <person name="Mekata T."/>
            <person name="Ikunari K."/>
        </authorList>
    </citation>
    <scope>NUCLEOTIDE SEQUENCE</scope>
    <source>
        <strain evidence="3">EL160426</strain>
    </source>
</reference>
<dbReference type="SUPFAM" id="SSF54427">
    <property type="entry name" value="NTF2-like"/>
    <property type="match status" value="1"/>
</dbReference>
<dbReference type="Pfam" id="PF12680">
    <property type="entry name" value="SnoaL_2"/>
    <property type="match status" value="1"/>
</dbReference>